<sequence length="167" mass="18656">MGGGLQYLQADATNLEQIADSSLESISALCSIEHFGLGRYGDPIDPMGWEKALLSFERVLKIGGKMYISVPVGQRDKVCFNAHRVYRPQTIIDTLKHCQILEMSYIVGLDTRLCMEYKDGKLHIDEDGLGSIPDMKNWGVTGLFEFEKVGDKKVDSTTAAMDSRFWA</sequence>
<dbReference type="InterPro" id="IPR029063">
    <property type="entry name" value="SAM-dependent_MTases_sf"/>
</dbReference>
<dbReference type="AlphaFoldDB" id="A0A377J5M6"/>
<dbReference type="RefSeq" id="WP_258552258.1">
    <property type="nucleotide sequence ID" value="NZ_UGHV01000001.1"/>
</dbReference>
<protein>
    <submittedName>
        <fullName evidence="1">Caenorhabditis protein of uncharacterized function, DUF268</fullName>
    </submittedName>
</protein>
<reference evidence="1 2" key="1">
    <citation type="submission" date="2018-06" db="EMBL/GenBank/DDBJ databases">
        <authorList>
            <consortium name="Pathogen Informatics"/>
            <person name="Doyle S."/>
        </authorList>
    </citation>
    <scope>NUCLEOTIDE SEQUENCE [LARGE SCALE GENOMIC DNA]</scope>
    <source>
        <strain evidence="1 2">NCTC12410</strain>
    </source>
</reference>
<dbReference type="InterPro" id="IPR004951">
    <property type="entry name" value="DUF268_CAE_spp"/>
</dbReference>
<dbReference type="Gene3D" id="3.40.50.150">
    <property type="entry name" value="Vaccinia Virus protein VP39"/>
    <property type="match status" value="1"/>
</dbReference>
<dbReference type="Pfam" id="PF03269">
    <property type="entry name" value="DUF268"/>
    <property type="match status" value="1"/>
</dbReference>
<dbReference type="Proteomes" id="UP000254841">
    <property type="component" value="Unassembled WGS sequence"/>
</dbReference>
<proteinExistence type="predicted"/>
<evidence type="ECO:0000313" key="2">
    <source>
        <dbReference type="Proteomes" id="UP000254841"/>
    </source>
</evidence>
<accession>A0A377J5M6</accession>
<name>A0A377J5M6_9HELI</name>
<organism evidence="1 2">
    <name type="scientific">Helicobacter canis</name>
    <dbReference type="NCBI Taxonomy" id="29419"/>
    <lineage>
        <taxon>Bacteria</taxon>
        <taxon>Pseudomonadati</taxon>
        <taxon>Campylobacterota</taxon>
        <taxon>Epsilonproteobacteria</taxon>
        <taxon>Campylobacterales</taxon>
        <taxon>Helicobacteraceae</taxon>
        <taxon>Helicobacter</taxon>
    </lineage>
</organism>
<dbReference type="EMBL" id="UGHV01000001">
    <property type="protein sequence ID" value="STO97760.1"/>
    <property type="molecule type" value="Genomic_DNA"/>
</dbReference>
<dbReference type="SUPFAM" id="SSF53335">
    <property type="entry name" value="S-adenosyl-L-methionine-dependent methyltransferases"/>
    <property type="match status" value="1"/>
</dbReference>
<gene>
    <name evidence="1" type="ORF">NCTC12410_01597</name>
</gene>
<evidence type="ECO:0000313" key="1">
    <source>
        <dbReference type="EMBL" id="STO97760.1"/>
    </source>
</evidence>